<feature type="compositionally biased region" description="Low complexity" evidence="1">
    <location>
        <begin position="66"/>
        <end position="90"/>
    </location>
</feature>
<sequence length="230" mass="25184">MTKPKQSRTMRSASRRRRRAASRQPMAWPRWQPRTTLWRRICECAFPRRPGASDIRVGDFGGASSRGGRIAGSAEAAKTEATAAAAAAKAPPTSPVGTSAAANGADEDDDEDDEDAVKRRRIASAAAAGQMRGATSLLAQLPKPKALAVREGAGRVFVPPMRPTIRPPSPPARSCQRRHLRWWMTKRRLPRSLPTPTCRSSRAFLAPSAAQRAAPLPPGHRRLAHRRRRR</sequence>
<comment type="caution">
    <text evidence="2">The sequence shown here is derived from an EMBL/GenBank/DDBJ whole genome shotgun (WGS) entry which is preliminary data.</text>
</comment>
<feature type="compositionally biased region" description="Basic residues" evidence="1">
    <location>
        <begin position="219"/>
        <end position="230"/>
    </location>
</feature>
<dbReference type="EMBL" id="NIVC01004010">
    <property type="protein sequence ID" value="PAA48953.1"/>
    <property type="molecule type" value="Genomic_DNA"/>
</dbReference>
<feature type="compositionally biased region" description="Acidic residues" evidence="1">
    <location>
        <begin position="105"/>
        <end position="115"/>
    </location>
</feature>
<evidence type="ECO:0000313" key="2">
    <source>
        <dbReference type="EMBL" id="PAA48953.1"/>
    </source>
</evidence>
<keyword evidence="3" id="KW-1185">Reference proteome</keyword>
<protein>
    <submittedName>
        <fullName evidence="2">Uncharacterized protein</fullName>
    </submittedName>
</protein>
<gene>
    <name evidence="2" type="ORF">BOX15_Mlig024724g1</name>
</gene>
<accession>A0A267DI53</accession>
<organism evidence="2 3">
    <name type="scientific">Macrostomum lignano</name>
    <dbReference type="NCBI Taxonomy" id="282301"/>
    <lineage>
        <taxon>Eukaryota</taxon>
        <taxon>Metazoa</taxon>
        <taxon>Spiralia</taxon>
        <taxon>Lophotrochozoa</taxon>
        <taxon>Platyhelminthes</taxon>
        <taxon>Rhabditophora</taxon>
        <taxon>Macrostomorpha</taxon>
        <taxon>Macrostomida</taxon>
        <taxon>Macrostomidae</taxon>
        <taxon>Macrostomum</taxon>
    </lineage>
</organism>
<proteinExistence type="predicted"/>
<reference evidence="2 3" key="1">
    <citation type="submission" date="2017-06" db="EMBL/GenBank/DDBJ databases">
        <title>A platform for efficient transgenesis in Macrostomum lignano, a flatworm model organism for stem cell research.</title>
        <authorList>
            <person name="Berezikov E."/>
        </authorList>
    </citation>
    <scope>NUCLEOTIDE SEQUENCE [LARGE SCALE GENOMIC DNA]</scope>
    <source>
        <strain evidence="2">DV1</strain>
        <tissue evidence="2">Whole organism</tissue>
    </source>
</reference>
<evidence type="ECO:0000256" key="1">
    <source>
        <dbReference type="SAM" id="MobiDB-lite"/>
    </source>
</evidence>
<name>A0A267DI53_9PLAT</name>
<feature type="region of interest" description="Disordered" evidence="1">
    <location>
        <begin position="204"/>
        <end position="230"/>
    </location>
</feature>
<dbReference type="Proteomes" id="UP000215902">
    <property type="component" value="Unassembled WGS sequence"/>
</dbReference>
<feature type="compositionally biased region" description="Basic residues" evidence="1">
    <location>
        <begin position="1"/>
        <end position="21"/>
    </location>
</feature>
<feature type="region of interest" description="Disordered" evidence="1">
    <location>
        <begin position="49"/>
        <end position="117"/>
    </location>
</feature>
<feature type="region of interest" description="Disordered" evidence="1">
    <location>
        <begin position="1"/>
        <end position="33"/>
    </location>
</feature>
<dbReference type="AlphaFoldDB" id="A0A267DI53"/>
<evidence type="ECO:0000313" key="3">
    <source>
        <dbReference type="Proteomes" id="UP000215902"/>
    </source>
</evidence>